<feature type="compositionally biased region" description="Basic and acidic residues" evidence="3">
    <location>
        <begin position="321"/>
        <end position="331"/>
    </location>
</feature>
<dbReference type="EMBL" id="LVVM01006241">
    <property type="protein sequence ID" value="OJA08645.1"/>
    <property type="molecule type" value="Genomic_DNA"/>
</dbReference>
<organism evidence="5 6">
    <name type="scientific">Rhizopogon vesiculosus</name>
    <dbReference type="NCBI Taxonomy" id="180088"/>
    <lineage>
        <taxon>Eukaryota</taxon>
        <taxon>Fungi</taxon>
        <taxon>Dikarya</taxon>
        <taxon>Basidiomycota</taxon>
        <taxon>Agaricomycotina</taxon>
        <taxon>Agaricomycetes</taxon>
        <taxon>Agaricomycetidae</taxon>
        <taxon>Boletales</taxon>
        <taxon>Suillineae</taxon>
        <taxon>Rhizopogonaceae</taxon>
        <taxon>Rhizopogon</taxon>
    </lineage>
</organism>
<keyword evidence="2" id="KW-0539">Nucleus</keyword>
<name>A0A1J8PI55_9AGAM</name>
<dbReference type="PANTHER" id="PTHR12765">
    <property type="entry name" value="RED PROTEIN IK FACTOR CYTOKINE IK"/>
    <property type="match status" value="1"/>
</dbReference>
<dbReference type="GO" id="GO:0005634">
    <property type="term" value="C:nucleus"/>
    <property type="evidence" value="ECO:0007669"/>
    <property type="project" value="UniProtKB-SubCell"/>
</dbReference>
<dbReference type="Proteomes" id="UP000183567">
    <property type="component" value="Unassembled WGS sequence"/>
</dbReference>
<feature type="region of interest" description="Disordered" evidence="3">
    <location>
        <begin position="162"/>
        <end position="439"/>
    </location>
</feature>
<evidence type="ECO:0000313" key="6">
    <source>
        <dbReference type="Proteomes" id="UP000183567"/>
    </source>
</evidence>
<feature type="compositionally biased region" description="Basic and acidic residues" evidence="3">
    <location>
        <begin position="229"/>
        <end position="246"/>
    </location>
</feature>
<feature type="domain" description="RED-like N-terminal" evidence="4">
    <location>
        <begin position="68"/>
        <end position="172"/>
    </location>
</feature>
<feature type="compositionally biased region" description="Basic and acidic residues" evidence="3">
    <location>
        <begin position="72"/>
        <end position="89"/>
    </location>
</feature>
<protein>
    <recommendedName>
        <fullName evidence="4">RED-like N-terminal domain-containing protein</fullName>
    </recommendedName>
</protein>
<feature type="compositionally biased region" description="Basic and acidic residues" evidence="3">
    <location>
        <begin position="204"/>
        <end position="216"/>
    </location>
</feature>
<keyword evidence="6" id="KW-1185">Reference proteome</keyword>
<dbReference type="InterPro" id="IPR012916">
    <property type="entry name" value="RED_N"/>
</dbReference>
<evidence type="ECO:0000313" key="5">
    <source>
        <dbReference type="EMBL" id="OJA08645.1"/>
    </source>
</evidence>
<dbReference type="STRING" id="180088.A0A1J8PI55"/>
<dbReference type="Pfam" id="PF07808">
    <property type="entry name" value="RED_N"/>
    <property type="match status" value="1"/>
</dbReference>
<dbReference type="OrthoDB" id="3366823at2759"/>
<accession>A0A1J8PI55</accession>
<evidence type="ECO:0000256" key="3">
    <source>
        <dbReference type="SAM" id="MobiDB-lite"/>
    </source>
</evidence>
<comment type="subcellular location">
    <subcellularLocation>
        <location evidence="1">Nucleus</location>
    </subcellularLocation>
</comment>
<evidence type="ECO:0000259" key="4">
    <source>
        <dbReference type="Pfam" id="PF07808"/>
    </source>
</evidence>
<reference evidence="5 6" key="1">
    <citation type="submission" date="2016-03" db="EMBL/GenBank/DDBJ databases">
        <title>Comparative genomics of the ectomycorrhizal sister species Rhizopogon vinicolor and Rhizopogon vesiculosus (Basidiomycota: Boletales) reveals a divergence of the mating type B locus.</title>
        <authorList>
            <person name="Mujic A.B."/>
            <person name="Kuo A."/>
            <person name="Tritt A."/>
            <person name="Lipzen A."/>
            <person name="Chen C."/>
            <person name="Johnson J."/>
            <person name="Sharma A."/>
            <person name="Barry K."/>
            <person name="Grigoriev I.V."/>
            <person name="Spatafora J.W."/>
        </authorList>
    </citation>
    <scope>NUCLEOTIDE SEQUENCE [LARGE SCALE GENOMIC DNA]</scope>
    <source>
        <strain evidence="5 6">AM-OR11-056</strain>
    </source>
</reference>
<gene>
    <name evidence="5" type="ORF">AZE42_05272</name>
</gene>
<dbReference type="AlphaFoldDB" id="A0A1J8PI55"/>
<feature type="region of interest" description="Disordered" evidence="3">
    <location>
        <begin position="44"/>
        <end position="91"/>
    </location>
</feature>
<comment type="caution">
    <text evidence="5">The sequence shown here is derived from an EMBL/GenBank/DDBJ whole genome shotgun (WGS) entry which is preliminary data.</text>
</comment>
<sequence>MDNGLPPTQDYYLERGLGCDSFRQLLQTPRISTSINATPQLKGAKGASLLKQHVQKAPASSEPKFKPRKVKKTESQYRDRAAERRDGGKSDYAQVEAVLESFEQRTANDDKDTVDEQRQYLGGDSEHTILVKGLDVSLLEQNKARAAASTEDDDTLEQAFLEATSEAAVPRKKTRGDIIRELKAKRNGEGPQSLKPTSEPPQDDVYKLEKAKEAGKFRPIGFKPIGVQQKDEKSGKKRSKEEGTSREKRKKRKVEGISGSSQPTKAVSHPRVEQPVEHRAEGSSQVHQRLPSPPDEDIDIFAGAGDYRGFVEDDDGDEDRSDSADKAELEHGVNPLLASSERARSTRGWFGEEQDDEASRQPPASSEDPAPQLLPSNPTPQVDEEEEESLRLKPLETSALPSIRDFLAMDAAAEKEEKRKARKEKRKNKKKSNGNDDDD</sequence>
<evidence type="ECO:0000256" key="2">
    <source>
        <dbReference type="ARBA" id="ARBA00023242"/>
    </source>
</evidence>
<feature type="compositionally biased region" description="Basic residues" evidence="3">
    <location>
        <begin position="420"/>
        <end position="432"/>
    </location>
</feature>
<feature type="compositionally biased region" description="Basic and acidic residues" evidence="3">
    <location>
        <begin position="270"/>
        <end position="281"/>
    </location>
</feature>
<evidence type="ECO:0000256" key="1">
    <source>
        <dbReference type="ARBA" id="ARBA00004123"/>
    </source>
</evidence>
<proteinExistence type="predicted"/>
<dbReference type="InterPro" id="IPR039896">
    <property type="entry name" value="Red-like"/>
</dbReference>
<feature type="compositionally biased region" description="Basic and acidic residues" evidence="3">
    <location>
        <begin position="175"/>
        <end position="188"/>
    </location>
</feature>